<evidence type="ECO:0000259" key="8">
    <source>
        <dbReference type="Pfam" id="PF01699"/>
    </source>
</evidence>
<keyword evidence="5 7" id="KW-1133">Transmembrane helix</keyword>
<feature type="transmembrane region" description="Helical" evidence="7">
    <location>
        <begin position="204"/>
        <end position="223"/>
    </location>
</feature>
<feature type="transmembrane region" description="Helical" evidence="7">
    <location>
        <begin position="494"/>
        <end position="512"/>
    </location>
</feature>
<dbReference type="PANTHER" id="PTHR10846">
    <property type="entry name" value="SODIUM/POTASSIUM/CALCIUM EXCHANGER"/>
    <property type="match status" value="1"/>
</dbReference>
<dbReference type="GeneID" id="9036839"/>
<dbReference type="GO" id="GO:0008273">
    <property type="term" value="F:calcium, potassium:sodium antiporter activity"/>
    <property type="evidence" value="ECO:0007669"/>
    <property type="project" value="TreeGrafter"/>
</dbReference>
<evidence type="ECO:0000256" key="7">
    <source>
        <dbReference type="SAM" id="Phobius"/>
    </source>
</evidence>
<feature type="domain" description="Sodium/calcium exchanger membrane region" evidence="8">
    <location>
        <begin position="494"/>
        <end position="640"/>
    </location>
</feature>
<gene>
    <name evidence="9" type="ORF">Pmar_PMAR007489</name>
</gene>
<proteinExistence type="inferred from homology"/>
<feature type="transmembrane region" description="Helical" evidence="7">
    <location>
        <begin position="524"/>
        <end position="546"/>
    </location>
</feature>
<comment type="similarity">
    <text evidence="2">Belongs to the Ca(2+):cation antiporter (CaCA) (TC 2.A.19) family. SLC24A subfamily.</text>
</comment>
<feature type="transmembrane region" description="Helical" evidence="7">
    <location>
        <begin position="178"/>
        <end position="198"/>
    </location>
</feature>
<dbReference type="PANTHER" id="PTHR10846:SF73">
    <property type="entry name" value="SODIUM_CALCIUM EXCHANGER MEMBRANE REGION DOMAIN-CONTAINING PROTEIN"/>
    <property type="match status" value="1"/>
</dbReference>
<feature type="transmembrane region" description="Helical" evidence="7">
    <location>
        <begin position="143"/>
        <end position="166"/>
    </location>
</feature>
<dbReference type="EMBL" id="GG687015">
    <property type="protein sequence ID" value="EEQ97639.1"/>
    <property type="molecule type" value="Genomic_DNA"/>
</dbReference>
<dbReference type="Proteomes" id="UP000007800">
    <property type="component" value="Unassembled WGS sequence"/>
</dbReference>
<dbReference type="OMA" id="XSSRKFF"/>
<evidence type="ECO:0000256" key="3">
    <source>
        <dbReference type="ARBA" id="ARBA00022449"/>
    </source>
</evidence>
<dbReference type="InterPro" id="IPR004481">
    <property type="entry name" value="K/Na/Ca-exchanger"/>
</dbReference>
<dbReference type="OrthoDB" id="2127281at2759"/>
<feature type="transmembrane region" description="Helical" evidence="7">
    <location>
        <begin position="593"/>
        <end position="611"/>
    </location>
</feature>
<evidence type="ECO:0000256" key="2">
    <source>
        <dbReference type="ARBA" id="ARBA00005364"/>
    </source>
</evidence>
<accession>C5M061</accession>
<dbReference type="InParanoid" id="C5M061"/>
<keyword evidence="6 7" id="KW-0472">Membrane</keyword>
<evidence type="ECO:0000313" key="10">
    <source>
        <dbReference type="Proteomes" id="UP000007800"/>
    </source>
</evidence>
<keyword evidence="10" id="KW-1185">Reference proteome</keyword>
<evidence type="ECO:0000256" key="4">
    <source>
        <dbReference type="ARBA" id="ARBA00022692"/>
    </source>
</evidence>
<evidence type="ECO:0000256" key="5">
    <source>
        <dbReference type="ARBA" id="ARBA00022989"/>
    </source>
</evidence>
<dbReference type="InterPro" id="IPR044880">
    <property type="entry name" value="NCX_ion-bd_dom_sf"/>
</dbReference>
<organism evidence="10">
    <name type="scientific">Perkinsus marinus (strain ATCC 50983 / TXsc)</name>
    <dbReference type="NCBI Taxonomy" id="423536"/>
    <lineage>
        <taxon>Eukaryota</taxon>
        <taxon>Sar</taxon>
        <taxon>Alveolata</taxon>
        <taxon>Perkinsozoa</taxon>
        <taxon>Perkinsea</taxon>
        <taxon>Perkinsida</taxon>
        <taxon>Perkinsidae</taxon>
        <taxon>Perkinsus</taxon>
    </lineage>
</organism>
<protein>
    <recommendedName>
        <fullName evidence="8">Sodium/calcium exchanger membrane region domain-containing protein</fullName>
    </recommendedName>
</protein>
<evidence type="ECO:0000313" key="9">
    <source>
        <dbReference type="EMBL" id="EEQ97639.1"/>
    </source>
</evidence>
<dbReference type="RefSeq" id="XP_002764922.1">
    <property type="nucleotide sequence ID" value="XM_002764876.1"/>
</dbReference>
<evidence type="ECO:0000256" key="1">
    <source>
        <dbReference type="ARBA" id="ARBA00004141"/>
    </source>
</evidence>
<name>C5M061_PERM5</name>
<sequence length="642" mass="70381">MSRAACMADTSLFVLECLPIGMPCGRQHGIAVVLVFLHAFTEACTPTISGTIGLVDESESGEVSSFSFTATSWSAWLWWLLIAYMFKAQATVCDDYFIESIKVVVSRYHIPEDVAGATLMALGCNGPELFTNLISIFITHSDVGIGTIIGSEVFNLLAIIGGSVLVSPQLPLLIHRPAFIRDVTFYMLSIVLLAITLWDGRVSLLEALTLLMCAALFATVVAYTRRITAWIDQLKTNVLKKPLLEAASTDSDDDGPFRKALPIQSVTTPSGDGAVLLLSERVYVEGPNVVYLLYRPSTPTSVSQHYHAGPREEVFPHATSPTVASTEVETSSSYYQQISPTGQQRLPPARHEDFVLKPIAYRSGGHALVEMDGFWSHGREDEDSMITIVVDTETHTVRLITSRNALLRGACLQEKDRLLAELAIVTERAYAGGLKPCLRQICHQLSDDEGGLVWRWSWKAMHILCFPIHLCLAITMGFCDVRDATKRSRWLPEFLLAMLWLAVFSYLMVYSADRITESFGIPSAMMGVTVCAVGTSFPNFYASLIMARAGRSSMAIANALGSNIQNIFVALALPWTITTILSSPHAFNVSAKGILANVLAMAVTLLVLLVLVAKGRFTLDRTAGYVLIATYTIYLVFAIWQP</sequence>
<dbReference type="Pfam" id="PF01699">
    <property type="entry name" value="Na_Ca_ex"/>
    <property type="match status" value="2"/>
</dbReference>
<reference evidence="9 10" key="1">
    <citation type="submission" date="2008-07" db="EMBL/GenBank/DDBJ databases">
        <authorList>
            <person name="El-Sayed N."/>
            <person name="Caler E."/>
            <person name="Inman J."/>
            <person name="Amedeo P."/>
            <person name="Hass B."/>
            <person name="Wortman J."/>
        </authorList>
    </citation>
    <scope>NUCLEOTIDE SEQUENCE [LARGE SCALE GENOMIC DNA]</scope>
    <source>
        <strain evidence="10">ATCC 50983 / TXsc</strain>
    </source>
</reference>
<dbReference type="GO" id="GO:0006874">
    <property type="term" value="P:intracellular calcium ion homeostasis"/>
    <property type="evidence" value="ECO:0007669"/>
    <property type="project" value="TreeGrafter"/>
</dbReference>
<keyword evidence="4 7" id="KW-0812">Transmembrane</keyword>
<dbReference type="InterPro" id="IPR004837">
    <property type="entry name" value="NaCa_Exmemb"/>
</dbReference>
<feature type="transmembrane region" description="Helical" evidence="7">
    <location>
        <begin position="567"/>
        <end position="587"/>
    </location>
</feature>
<dbReference type="AlphaFoldDB" id="C5M061"/>
<dbReference type="Gene3D" id="1.20.1420.30">
    <property type="entry name" value="NCX, central ion-binding region"/>
    <property type="match status" value="2"/>
</dbReference>
<dbReference type="GO" id="GO:0005886">
    <property type="term" value="C:plasma membrane"/>
    <property type="evidence" value="ECO:0007669"/>
    <property type="project" value="TreeGrafter"/>
</dbReference>
<feature type="domain" description="Sodium/calcium exchanger membrane region" evidence="8">
    <location>
        <begin position="80"/>
        <end position="220"/>
    </location>
</feature>
<evidence type="ECO:0000256" key="6">
    <source>
        <dbReference type="ARBA" id="ARBA00023136"/>
    </source>
</evidence>
<dbReference type="GO" id="GO:0005262">
    <property type="term" value="F:calcium channel activity"/>
    <property type="evidence" value="ECO:0007669"/>
    <property type="project" value="TreeGrafter"/>
</dbReference>
<feature type="transmembrane region" description="Helical" evidence="7">
    <location>
        <begin position="623"/>
        <end position="640"/>
    </location>
</feature>
<keyword evidence="3" id="KW-0813">Transport</keyword>
<comment type="subcellular location">
    <subcellularLocation>
        <location evidence="1">Membrane</location>
        <topology evidence="1">Multi-pass membrane protein</topology>
    </subcellularLocation>
</comment>
<keyword evidence="3" id="KW-0050">Antiport</keyword>
<dbReference type="NCBIfam" id="TIGR00367">
    <property type="entry name" value="calcium/sodium antiporter"/>
    <property type="match status" value="1"/>
</dbReference>